<dbReference type="GO" id="GO:0016787">
    <property type="term" value="F:hydrolase activity"/>
    <property type="evidence" value="ECO:0007669"/>
    <property type="project" value="UniProtKB-KW"/>
</dbReference>
<protein>
    <submittedName>
        <fullName evidence="2">Putative alpha/beta hydrolase</fullName>
    </submittedName>
</protein>
<accession>A0A319A4A1</accession>
<keyword evidence="3" id="KW-1185">Reference proteome</keyword>
<dbReference type="PANTHER" id="PTHR11614">
    <property type="entry name" value="PHOSPHOLIPASE-RELATED"/>
    <property type="match status" value="1"/>
</dbReference>
<dbReference type="GeneID" id="37077727"/>
<dbReference type="OrthoDB" id="10249433at2759"/>
<proteinExistence type="predicted"/>
<keyword evidence="2" id="KW-0378">Hydrolase</keyword>
<evidence type="ECO:0000313" key="2">
    <source>
        <dbReference type="EMBL" id="PYH42262.1"/>
    </source>
</evidence>
<dbReference type="AlphaFoldDB" id="A0A319A4A1"/>
<reference evidence="2 3" key="1">
    <citation type="submission" date="2016-12" db="EMBL/GenBank/DDBJ databases">
        <title>The genomes of Aspergillus section Nigri reveals drivers in fungal speciation.</title>
        <authorList>
            <consortium name="DOE Joint Genome Institute"/>
            <person name="Vesth T.C."/>
            <person name="Nybo J."/>
            <person name="Theobald S."/>
            <person name="Brandl J."/>
            <person name="Frisvad J.C."/>
            <person name="Nielsen K.F."/>
            <person name="Lyhne E.K."/>
            <person name="Kogle M.E."/>
            <person name="Kuo A."/>
            <person name="Riley R."/>
            <person name="Clum A."/>
            <person name="Nolan M."/>
            <person name="Lipzen A."/>
            <person name="Salamov A."/>
            <person name="Henrissat B."/>
            <person name="Wiebenga A."/>
            <person name="De Vries R.P."/>
            <person name="Grigoriev I.V."/>
            <person name="Mortensen U.H."/>
            <person name="Andersen M.R."/>
            <person name="Baker S.E."/>
        </authorList>
    </citation>
    <scope>NUCLEOTIDE SEQUENCE [LARGE SCALE GENOMIC DNA]</scope>
    <source>
        <strain evidence="2 3">JOP 1030-1</strain>
    </source>
</reference>
<dbReference type="STRING" id="1450539.A0A319A4A1"/>
<evidence type="ECO:0000259" key="1">
    <source>
        <dbReference type="Pfam" id="PF12146"/>
    </source>
</evidence>
<dbReference type="InterPro" id="IPR029058">
    <property type="entry name" value="AB_hydrolase_fold"/>
</dbReference>
<dbReference type="FunFam" id="3.40.50.1820:FF:000255">
    <property type="entry name" value="Alpha/beta hydrolase, putative"/>
    <property type="match status" value="1"/>
</dbReference>
<name>A0A319A4A1_9EURO</name>
<feature type="domain" description="Serine aminopeptidase S33" evidence="1">
    <location>
        <begin position="31"/>
        <end position="281"/>
    </location>
</feature>
<dbReference type="RefSeq" id="XP_025428244.1">
    <property type="nucleotide sequence ID" value="XM_025576498.1"/>
</dbReference>
<dbReference type="Pfam" id="PF12146">
    <property type="entry name" value="Hydrolase_4"/>
    <property type="match status" value="1"/>
</dbReference>
<sequence>MTDLTITEGTFVLPDGVEVYQKTWSPPTTNPPLAIIVHFHGFSDHINNYYDLFPTLARQRILCTGIDQRGWGRSVRCKADRGNTGPTPLILADMAAFIHAQQQSFPDLPLFLSGHSMGGGLVATLASTPKYQSLVASLRGLILEAPYIGLTPEQTPSSLLVFAGRLAGRLLPHFQLTQKMVIENLVRDPEVQRQIKNDPLNHMTGTLEMFANMLDRAAALTAGKLVLSPGVQSVLVAHGTGDQCTSYEISKRWFDQQTRRVPAQQKKFASYDGWSHIMHADLPELRAVYANDVAAWVVERSQEKSVRL</sequence>
<dbReference type="Gene3D" id="3.40.50.1820">
    <property type="entry name" value="alpha/beta hydrolase"/>
    <property type="match status" value="1"/>
</dbReference>
<dbReference type="EMBL" id="KZ821253">
    <property type="protein sequence ID" value="PYH42262.1"/>
    <property type="molecule type" value="Genomic_DNA"/>
</dbReference>
<dbReference type="SUPFAM" id="SSF53474">
    <property type="entry name" value="alpha/beta-Hydrolases"/>
    <property type="match status" value="1"/>
</dbReference>
<evidence type="ECO:0000313" key="3">
    <source>
        <dbReference type="Proteomes" id="UP000248349"/>
    </source>
</evidence>
<gene>
    <name evidence="2" type="ORF">BP01DRAFT_368291</name>
</gene>
<dbReference type="Proteomes" id="UP000248349">
    <property type="component" value="Unassembled WGS sequence"/>
</dbReference>
<dbReference type="InterPro" id="IPR051044">
    <property type="entry name" value="MAG_DAG_Lipase"/>
</dbReference>
<dbReference type="InterPro" id="IPR022742">
    <property type="entry name" value="Hydrolase_4"/>
</dbReference>
<organism evidence="2 3">
    <name type="scientific">Aspergillus saccharolyticus JOP 1030-1</name>
    <dbReference type="NCBI Taxonomy" id="1450539"/>
    <lineage>
        <taxon>Eukaryota</taxon>
        <taxon>Fungi</taxon>
        <taxon>Dikarya</taxon>
        <taxon>Ascomycota</taxon>
        <taxon>Pezizomycotina</taxon>
        <taxon>Eurotiomycetes</taxon>
        <taxon>Eurotiomycetidae</taxon>
        <taxon>Eurotiales</taxon>
        <taxon>Aspergillaceae</taxon>
        <taxon>Aspergillus</taxon>
        <taxon>Aspergillus subgen. Circumdati</taxon>
    </lineage>
</organism>